<evidence type="ECO:0000313" key="2">
    <source>
        <dbReference type="Proteomes" id="UP000515121"/>
    </source>
</evidence>
<dbReference type="Proteomes" id="UP000515121">
    <property type="component" value="Unplaced"/>
</dbReference>
<proteinExistence type="predicted"/>
<dbReference type="InterPro" id="IPR012337">
    <property type="entry name" value="RNaseH-like_sf"/>
</dbReference>
<dbReference type="KEGG" id="dzi:111281569"/>
<evidence type="ECO:0000259" key="1">
    <source>
        <dbReference type="Pfam" id="PF13456"/>
    </source>
</evidence>
<name>A0A6P5X9U4_DURZI</name>
<dbReference type="GO" id="GO:0003676">
    <property type="term" value="F:nucleic acid binding"/>
    <property type="evidence" value="ECO:0007669"/>
    <property type="project" value="InterPro"/>
</dbReference>
<dbReference type="InterPro" id="IPR036397">
    <property type="entry name" value="RNaseH_sf"/>
</dbReference>
<dbReference type="SUPFAM" id="SSF53098">
    <property type="entry name" value="Ribonuclease H-like"/>
    <property type="match status" value="1"/>
</dbReference>
<accession>A0A6P5X9U4</accession>
<dbReference type="Pfam" id="PF13456">
    <property type="entry name" value="RVT_3"/>
    <property type="match status" value="1"/>
</dbReference>
<dbReference type="Gene3D" id="3.30.420.10">
    <property type="entry name" value="Ribonuclease H-like superfamily/Ribonuclease H"/>
    <property type="match status" value="1"/>
</dbReference>
<dbReference type="OrthoDB" id="995897at2759"/>
<gene>
    <name evidence="3" type="primary">LOC111281569</name>
</gene>
<evidence type="ECO:0000313" key="3">
    <source>
        <dbReference type="RefSeq" id="XP_022725023.1"/>
    </source>
</evidence>
<dbReference type="GO" id="GO:0004523">
    <property type="term" value="F:RNA-DNA hybrid ribonuclease activity"/>
    <property type="evidence" value="ECO:0007669"/>
    <property type="project" value="InterPro"/>
</dbReference>
<dbReference type="InterPro" id="IPR002156">
    <property type="entry name" value="RNaseH_domain"/>
</dbReference>
<dbReference type="AlphaFoldDB" id="A0A6P5X9U4"/>
<feature type="domain" description="RNase H type-1" evidence="1">
    <location>
        <begin position="142"/>
        <end position="211"/>
    </location>
</feature>
<sequence length="219" mass="25603">MILYLTVYDRSMGCVLGQQDVAGKKEQAIAHRLKQIVLYHTTWLITRLDPLKYIFEKPSLLERLAKWHVMLSKYDIVHASQKVIKRSVIAKFLVERATDYYELMKLDFLDKDLMTISREEKKEPIEKPWKMFFDGASNALRHEIRVILISLGGNYYPNTTRLDFNCTNNVVEYEACIMGLQMAIVRKIGVLEAYGDSTLVIYQLCGEWETRDYDTKSMK</sequence>
<dbReference type="PANTHER" id="PTHR48475:SF1">
    <property type="entry name" value="RNASE H TYPE-1 DOMAIN-CONTAINING PROTEIN"/>
    <property type="match status" value="1"/>
</dbReference>
<reference evidence="3" key="1">
    <citation type="submission" date="2025-08" db="UniProtKB">
        <authorList>
            <consortium name="RefSeq"/>
        </authorList>
    </citation>
    <scope>IDENTIFICATION</scope>
    <source>
        <tissue evidence="3">Fruit stalk</tissue>
    </source>
</reference>
<organism evidence="2 3">
    <name type="scientific">Durio zibethinus</name>
    <name type="common">Durian</name>
    <dbReference type="NCBI Taxonomy" id="66656"/>
    <lineage>
        <taxon>Eukaryota</taxon>
        <taxon>Viridiplantae</taxon>
        <taxon>Streptophyta</taxon>
        <taxon>Embryophyta</taxon>
        <taxon>Tracheophyta</taxon>
        <taxon>Spermatophyta</taxon>
        <taxon>Magnoliopsida</taxon>
        <taxon>eudicotyledons</taxon>
        <taxon>Gunneridae</taxon>
        <taxon>Pentapetalae</taxon>
        <taxon>rosids</taxon>
        <taxon>malvids</taxon>
        <taxon>Malvales</taxon>
        <taxon>Malvaceae</taxon>
        <taxon>Helicteroideae</taxon>
        <taxon>Durio</taxon>
    </lineage>
</organism>
<dbReference type="PANTHER" id="PTHR48475">
    <property type="entry name" value="RIBONUCLEASE H"/>
    <property type="match status" value="1"/>
</dbReference>
<dbReference type="GeneID" id="111281569"/>
<keyword evidence="2" id="KW-1185">Reference proteome</keyword>
<protein>
    <submittedName>
        <fullName evidence="3">Uncharacterized protein LOC111281569</fullName>
    </submittedName>
</protein>
<dbReference type="RefSeq" id="XP_022725023.1">
    <property type="nucleotide sequence ID" value="XM_022869288.1"/>
</dbReference>